<keyword evidence="1" id="KW-0812">Transmembrane</keyword>
<dbReference type="InterPro" id="IPR024563">
    <property type="entry name" value="YqhR"/>
</dbReference>
<dbReference type="AlphaFoldDB" id="A0A268ADJ2"/>
<evidence type="ECO:0000256" key="1">
    <source>
        <dbReference type="SAM" id="Phobius"/>
    </source>
</evidence>
<dbReference type="Pfam" id="PF11085">
    <property type="entry name" value="YqhR"/>
    <property type="match status" value="1"/>
</dbReference>
<sequence>MLRIEVSFMQQNRKTASRFNRSAVVTGFVGGVLWSAIAWVAYFFHFTDLSVADFVLRSWVWMPWAQTWVAELISIFIVGVLSILIACLYFLFLKKQQGIIPSIIFGVVLWVLVQLVLAPIIHGVDSAFQANRNANITTMCLYLLYAVFIGYSISFEYQQSEEYQDN</sequence>
<gene>
    <name evidence="2" type="ORF">CHH64_05990</name>
</gene>
<keyword evidence="1" id="KW-1133">Transmembrane helix</keyword>
<evidence type="ECO:0000313" key="2">
    <source>
        <dbReference type="EMBL" id="PAD22188.1"/>
    </source>
</evidence>
<keyword evidence="1" id="KW-0472">Membrane</keyword>
<reference evidence="2 3" key="1">
    <citation type="submission" date="2017-07" db="EMBL/GenBank/DDBJ databases">
        <title>Isolation and whole genome analysis of endospore-forming bacteria from heroin.</title>
        <authorList>
            <person name="Kalinowski J."/>
            <person name="Ahrens B."/>
            <person name="Al-Dilaimi A."/>
            <person name="Winkler A."/>
            <person name="Wibberg D."/>
            <person name="Schleenbecker U."/>
            <person name="Ruckert C."/>
            <person name="Wolfel R."/>
            <person name="Grass G."/>
        </authorList>
    </citation>
    <scope>NUCLEOTIDE SEQUENCE [LARGE SCALE GENOMIC DNA]</scope>
    <source>
        <strain evidence="2 3">7528</strain>
    </source>
</reference>
<evidence type="ECO:0000313" key="3">
    <source>
        <dbReference type="Proteomes" id="UP000216013"/>
    </source>
</evidence>
<name>A0A268ADJ2_9BACI</name>
<feature type="transmembrane region" description="Helical" evidence="1">
    <location>
        <begin position="21"/>
        <end position="44"/>
    </location>
</feature>
<protein>
    <submittedName>
        <fullName evidence="2">Uncharacterized protein</fullName>
    </submittedName>
</protein>
<proteinExistence type="predicted"/>
<feature type="transmembrane region" description="Helical" evidence="1">
    <location>
        <begin position="134"/>
        <end position="153"/>
    </location>
</feature>
<accession>A0A268ADJ2</accession>
<feature type="transmembrane region" description="Helical" evidence="1">
    <location>
        <begin position="99"/>
        <end position="122"/>
    </location>
</feature>
<dbReference type="EMBL" id="NPBV01000003">
    <property type="protein sequence ID" value="PAD22188.1"/>
    <property type="molecule type" value="Genomic_DNA"/>
</dbReference>
<dbReference type="Proteomes" id="UP000216013">
    <property type="component" value="Unassembled WGS sequence"/>
</dbReference>
<organism evidence="2 3">
    <name type="scientific">Terribacillus saccharophilus</name>
    <dbReference type="NCBI Taxonomy" id="361277"/>
    <lineage>
        <taxon>Bacteria</taxon>
        <taxon>Bacillati</taxon>
        <taxon>Bacillota</taxon>
        <taxon>Bacilli</taxon>
        <taxon>Bacillales</taxon>
        <taxon>Bacillaceae</taxon>
        <taxon>Terribacillus</taxon>
    </lineage>
</organism>
<comment type="caution">
    <text evidence="2">The sequence shown here is derived from an EMBL/GenBank/DDBJ whole genome shotgun (WGS) entry which is preliminary data.</text>
</comment>
<feature type="transmembrane region" description="Helical" evidence="1">
    <location>
        <begin position="64"/>
        <end position="92"/>
    </location>
</feature>